<comment type="caution">
    <text evidence="2">The sequence shown here is derived from an EMBL/GenBank/DDBJ whole genome shotgun (WGS) entry which is preliminary data.</text>
</comment>
<organism evidence="2 3">
    <name type="scientific">Candidatus Phycosocius spiralis</name>
    <dbReference type="NCBI Taxonomy" id="2815099"/>
    <lineage>
        <taxon>Bacteria</taxon>
        <taxon>Pseudomonadati</taxon>
        <taxon>Pseudomonadota</taxon>
        <taxon>Alphaproteobacteria</taxon>
        <taxon>Caulobacterales</taxon>
        <taxon>Caulobacterales incertae sedis</taxon>
        <taxon>Candidatus Phycosocius</taxon>
    </lineage>
</organism>
<dbReference type="RefSeq" id="WP_284359502.1">
    <property type="nucleotide sequence ID" value="NZ_BPFZ01000005.1"/>
</dbReference>
<reference evidence="2" key="1">
    <citation type="submission" date="2021-05" db="EMBL/GenBank/DDBJ databases">
        <authorList>
            <person name="Tanabe Y."/>
        </authorList>
    </citation>
    <scope>NUCLEOTIDE SEQUENCE</scope>
    <source>
        <strain evidence="2">BOTRYCO-1</strain>
    </source>
</reference>
<proteinExistence type="predicted"/>
<name>A0ABQ4PVD6_9PROT</name>
<keyword evidence="3" id="KW-1185">Reference proteome</keyword>
<dbReference type="Proteomes" id="UP001161064">
    <property type="component" value="Unassembled WGS sequence"/>
</dbReference>
<feature type="region of interest" description="Disordered" evidence="1">
    <location>
        <begin position="1"/>
        <end position="22"/>
    </location>
</feature>
<accession>A0ABQ4PVD6</accession>
<protein>
    <recommendedName>
        <fullName evidence="4">Sel1 repeat family protein</fullName>
    </recommendedName>
</protein>
<dbReference type="EMBL" id="BPFZ01000005">
    <property type="protein sequence ID" value="GIU66849.1"/>
    <property type="molecule type" value="Genomic_DNA"/>
</dbReference>
<evidence type="ECO:0000256" key="1">
    <source>
        <dbReference type="SAM" id="MobiDB-lite"/>
    </source>
</evidence>
<gene>
    <name evidence="2" type="ORF">PsB1_1003</name>
</gene>
<dbReference type="Gene3D" id="1.25.40.10">
    <property type="entry name" value="Tetratricopeptide repeat domain"/>
    <property type="match status" value="1"/>
</dbReference>
<evidence type="ECO:0008006" key="4">
    <source>
        <dbReference type="Google" id="ProtNLM"/>
    </source>
</evidence>
<evidence type="ECO:0000313" key="3">
    <source>
        <dbReference type="Proteomes" id="UP001161064"/>
    </source>
</evidence>
<evidence type="ECO:0000313" key="2">
    <source>
        <dbReference type="EMBL" id="GIU66849.1"/>
    </source>
</evidence>
<feature type="compositionally biased region" description="Polar residues" evidence="1">
    <location>
        <begin position="1"/>
        <end position="12"/>
    </location>
</feature>
<dbReference type="InterPro" id="IPR011990">
    <property type="entry name" value="TPR-like_helical_dom_sf"/>
</dbReference>
<sequence>MAYDMSDTSQVKRTTEAGTMDPNANLFALGLSYATGVGADLDYVEAHKWFNIAAMRGDDEAKLRRQELTAMMTQSQISAAQRAAREWLQRTAN</sequence>
<reference evidence="2" key="2">
    <citation type="journal article" date="2023" name="ISME Commun">
        <title>Characterization of a bloom-associated alphaproteobacterial lineage, 'Candidatus Phycosocius': insights into freshwater algal-bacterial interactions.</title>
        <authorList>
            <person name="Tanabe Y."/>
            <person name="Yamaguchi H."/>
            <person name="Yoshida M."/>
            <person name="Kai A."/>
            <person name="Okazaki Y."/>
        </authorList>
    </citation>
    <scope>NUCLEOTIDE SEQUENCE</scope>
    <source>
        <strain evidence="2">BOTRYCO-1</strain>
    </source>
</reference>
<dbReference type="SUPFAM" id="SSF81901">
    <property type="entry name" value="HCP-like"/>
    <property type="match status" value="1"/>
</dbReference>